<accession>A0A0B2UPL5</accession>
<evidence type="ECO:0000313" key="2">
    <source>
        <dbReference type="Proteomes" id="UP000031036"/>
    </source>
</evidence>
<dbReference type="Proteomes" id="UP000031036">
    <property type="component" value="Unassembled WGS sequence"/>
</dbReference>
<organism evidence="1 2">
    <name type="scientific">Toxocara canis</name>
    <name type="common">Canine roundworm</name>
    <dbReference type="NCBI Taxonomy" id="6265"/>
    <lineage>
        <taxon>Eukaryota</taxon>
        <taxon>Metazoa</taxon>
        <taxon>Ecdysozoa</taxon>
        <taxon>Nematoda</taxon>
        <taxon>Chromadorea</taxon>
        <taxon>Rhabditida</taxon>
        <taxon>Spirurina</taxon>
        <taxon>Ascaridomorpha</taxon>
        <taxon>Ascaridoidea</taxon>
        <taxon>Toxocaridae</taxon>
        <taxon>Toxocara</taxon>
    </lineage>
</organism>
<evidence type="ECO:0000313" key="1">
    <source>
        <dbReference type="EMBL" id="KHN71308.1"/>
    </source>
</evidence>
<proteinExistence type="predicted"/>
<dbReference type="EMBL" id="JPKZ01022501">
    <property type="protein sequence ID" value="KHN71308.1"/>
    <property type="molecule type" value="Genomic_DNA"/>
</dbReference>
<dbReference type="AlphaFoldDB" id="A0A0B2UPL5"/>
<keyword evidence="2" id="KW-1185">Reference proteome</keyword>
<reference evidence="1 2" key="1">
    <citation type="submission" date="2014-11" db="EMBL/GenBank/DDBJ databases">
        <title>Genetic blueprint of the zoonotic pathogen Toxocara canis.</title>
        <authorList>
            <person name="Zhu X.-Q."/>
            <person name="Korhonen P.K."/>
            <person name="Cai H."/>
            <person name="Young N.D."/>
            <person name="Nejsum P."/>
            <person name="von Samson-Himmelstjerna G."/>
            <person name="Boag P.R."/>
            <person name="Tan P."/>
            <person name="Li Q."/>
            <person name="Min J."/>
            <person name="Yang Y."/>
            <person name="Wang X."/>
            <person name="Fang X."/>
            <person name="Hall R.S."/>
            <person name="Hofmann A."/>
            <person name="Sternberg P.W."/>
            <person name="Jex A.R."/>
            <person name="Gasser R.B."/>
        </authorList>
    </citation>
    <scope>NUCLEOTIDE SEQUENCE [LARGE SCALE GENOMIC DNA]</scope>
    <source>
        <strain evidence="1">PN_DK_2014</strain>
    </source>
</reference>
<comment type="caution">
    <text evidence="1">The sequence shown here is derived from an EMBL/GenBank/DDBJ whole genome shotgun (WGS) entry which is preliminary data.</text>
</comment>
<name>A0A0B2UPL5_TOXCA</name>
<feature type="non-terminal residue" evidence="1">
    <location>
        <position position="1"/>
    </location>
</feature>
<protein>
    <submittedName>
        <fullName evidence="1">Uncharacterized protein</fullName>
    </submittedName>
</protein>
<sequence length="55" mass="6365">CIFVGFLQNCFRLYWCMSKYSLTWKMEPILCCLVSSIGEVHSPNSIGGSLLRYRL</sequence>
<gene>
    <name evidence="1" type="ORF">Tcan_02379</name>
</gene>